<keyword evidence="1" id="KW-0732">Signal</keyword>
<dbReference type="EMBL" id="VSDO01000003">
    <property type="protein sequence ID" value="TYA12350.1"/>
    <property type="molecule type" value="Genomic_DNA"/>
</dbReference>
<accession>A0A5D0CRV6</accession>
<dbReference type="RefSeq" id="WP_148453994.1">
    <property type="nucleotide sequence ID" value="NZ_VSDO01000003.1"/>
</dbReference>
<reference evidence="2 3" key="1">
    <citation type="submission" date="2019-08" db="EMBL/GenBank/DDBJ databases">
        <title>Genome sequencing of Paenibacillus faecis DSM 23593(T).</title>
        <authorList>
            <person name="Kook J.-K."/>
            <person name="Park S.-N."/>
            <person name="Lim Y.K."/>
        </authorList>
    </citation>
    <scope>NUCLEOTIDE SEQUENCE [LARGE SCALE GENOMIC DNA]</scope>
    <source>
        <strain evidence="2 3">DSM 23593</strain>
    </source>
</reference>
<evidence type="ECO:0000313" key="3">
    <source>
        <dbReference type="Proteomes" id="UP000325218"/>
    </source>
</evidence>
<dbReference type="Proteomes" id="UP000325218">
    <property type="component" value="Unassembled WGS sequence"/>
</dbReference>
<protein>
    <submittedName>
        <fullName evidence="2">Uncharacterized protein</fullName>
    </submittedName>
</protein>
<dbReference type="OrthoDB" id="2600202at2"/>
<keyword evidence="3" id="KW-1185">Reference proteome</keyword>
<sequence length="300" mass="33943">MKKILSLILTCSFFVYSGLNVSYASSESNAVDTKQSYDQQMVKLENSIKIESKVPLQKITIDPNNSKEVEMTINNYKLLPKTANDIREYSEKVQNGDITSYGISLYLPAGSQGNLSTNSTTRTYVGYNHKTYYEDIVVYNSISPETEINKTKKEKWADYAKKTISATVKYYIDKTLDSVTLGNWSMAKIFLEGIPSQVSGQTEITHTAKFIQSVAKKNTYIVLDGQYYFGYASESGSYYWQNFRNIPGYGMIFDESTPVVSKKLPNYDKGDEKAYFNYVNGGLTERFSNYSYGGVIFNAI</sequence>
<comment type="caution">
    <text evidence="2">The sequence shown here is derived from an EMBL/GenBank/DDBJ whole genome shotgun (WGS) entry which is preliminary data.</text>
</comment>
<evidence type="ECO:0000313" key="2">
    <source>
        <dbReference type="EMBL" id="TYA12350.1"/>
    </source>
</evidence>
<evidence type="ECO:0000256" key="1">
    <source>
        <dbReference type="SAM" id="SignalP"/>
    </source>
</evidence>
<name>A0A5D0CRV6_9BACL</name>
<gene>
    <name evidence="2" type="ORF">FRY98_16780</name>
</gene>
<feature type="signal peptide" evidence="1">
    <location>
        <begin position="1"/>
        <end position="17"/>
    </location>
</feature>
<organism evidence="2 3">
    <name type="scientific">Paenibacillus faecis</name>
    <dbReference type="NCBI Taxonomy" id="862114"/>
    <lineage>
        <taxon>Bacteria</taxon>
        <taxon>Bacillati</taxon>
        <taxon>Bacillota</taxon>
        <taxon>Bacilli</taxon>
        <taxon>Bacillales</taxon>
        <taxon>Paenibacillaceae</taxon>
        <taxon>Paenibacillus</taxon>
    </lineage>
</organism>
<feature type="chain" id="PRO_5039267783" evidence="1">
    <location>
        <begin position="18"/>
        <end position="300"/>
    </location>
</feature>
<dbReference type="AlphaFoldDB" id="A0A5D0CRV6"/>
<proteinExistence type="predicted"/>